<dbReference type="OrthoDB" id="9976122at2"/>
<gene>
    <name evidence="3" type="ORF">GM676_08195</name>
</gene>
<evidence type="ECO:0000313" key="4">
    <source>
        <dbReference type="Proteomes" id="UP000475582"/>
    </source>
</evidence>
<keyword evidence="4" id="KW-1185">Reference proteome</keyword>
<accession>A0A6L6PF35</accession>
<reference evidence="3 4" key="1">
    <citation type="submission" date="2019-11" db="EMBL/GenBank/DDBJ databases">
        <title>Type strains purchased from KCTC, JCM and DSMZ.</title>
        <authorList>
            <person name="Lu H."/>
        </authorList>
    </citation>
    <scope>NUCLEOTIDE SEQUENCE [LARGE SCALE GENOMIC DNA]</scope>
    <source>
        <strain evidence="3 4">KCTC 22382</strain>
    </source>
</reference>
<keyword evidence="1" id="KW-0175">Coiled coil</keyword>
<dbReference type="RefSeq" id="WP_155463041.1">
    <property type="nucleotide sequence ID" value="NZ_WNKY01000006.1"/>
</dbReference>
<feature type="coiled-coil region" evidence="1">
    <location>
        <begin position="39"/>
        <end position="66"/>
    </location>
</feature>
<feature type="compositionally biased region" description="Low complexity" evidence="2">
    <location>
        <begin position="115"/>
        <end position="128"/>
    </location>
</feature>
<comment type="caution">
    <text evidence="3">The sequence shown here is derived from an EMBL/GenBank/DDBJ whole genome shotgun (WGS) entry which is preliminary data.</text>
</comment>
<name>A0A6L6PF35_9BURK</name>
<evidence type="ECO:0000256" key="2">
    <source>
        <dbReference type="SAM" id="MobiDB-lite"/>
    </source>
</evidence>
<organism evidence="3 4">
    <name type="scientific">Duganella radicis</name>
    <dbReference type="NCBI Taxonomy" id="551988"/>
    <lineage>
        <taxon>Bacteria</taxon>
        <taxon>Pseudomonadati</taxon>
        <taxon>Pseudomonadota</taxon>
        <taxon>Betaproteobacteria</taxon>
        <taxon>Burkholderiales</taxon>
        <taxon>Oxalobacteraceae</taxon>
        <taxon>Telluria group</taxon>
        <taxon>Duganella</taxon>
    </lineage>
</organism>
<dbReference type="Proteomes" id="UP000475582">
    <property type="component" value="Unassembled WGS sequence"/>
</dbReference>
<evidence type="ECO:0000256" key="1">
    <source>
        <dbReference type="SAM" id="Coils"/>
    </source>
</evidence>
<dbReference type="AlphaFoldDB" id="A0A6L6PF35"/>
<feature type="region of interest" description="Disordered" evidence="2">
    <location>
        <begin position="100"/>
        <end position="129"/>
    </location>
</feature>
<evidence type="ECO:0000313" key="3">
    <source>
        <dbReference type="EMBL" id="MTV37563.1"/>
    </source>
</evidence>
<sequence>MLSISTFATGSSTDAYQELMQKKLDIAKKNAAATDGLSRKADQDQKALARQRVDEIKKEIEALRKMLALFGGKDAKALLQQLKQLASQLKQVSGVLRAAPENSVPDTQTPDGYGAYAEQQASADAEAATTVQPVAAPFDAQRAEDEKQLDSVSQSLKGLRATVERLVRQQDHKA</sequence>
<proteinExistence type="predicted"/>
<dbReference type="EMBL" id="WNKY01000006">
    <property type="protein sequence ID" value="MTV37563.1"/>
    <property type="molecule type" value="Genomic_DNA"/>
</dbReference>
<protein>
    <submittedName>
        <fullName evidence="3">Uncharacterized protein</fullName>
    </submittedName>
</protein>